<dbReference type="InterPro" id="IPR036709">
    <property type="entry name" value="Autotransporte_beta_dom_sf"/>
</dbReference>
<organism evidence="4 5">
    <name type="scientific">Bradyrhizobium uaiense</name>
    <dbReference type="NCBI Taxonomy" id="2594946"/>
    <lineage>
        <taxon>Bacteria</taxon>
        <taxon>Pseudomonadati</taxon>
        <taxon>Pseudomonadota</taxon>
        <taxon>Alphaproteobacteria</taxon>
        <taxon>Hyphomicrobiales</taxon>
        <taxon>Nitrobacteraceae</taxon>
        <taxon>Bradyrhizobium</taxon>
    </lineage>
</organism>
<dbReference type="PROSITE" id="PS51208">
    <property type="entry name" value="AUTOTRANSPORTER"/>
    <property type="match status" value="1"/>
</dbReference>
<evidence type="ECO:0000313" key="4">
    <source>
        <dbReference type="EMBL" id="NEU98048.1"/>
    </source>
</evidence>
<dbReference type="Proteomes" id="UP000468531">
    <property type="component" value="Unassembled WGS sequence"/>
</dbReference>
<evidence type="ECO:0000256" key="2">
    <source>
        <dbReference type="SAM" id="MobiDB-lite"/>
    </source>
</evidence>
<feature type="region of interest" description="Disordered" evidence="2">
    <location>
        <begin position="1"/>
        <end position="32"/>
    </location>
</feature>
<dbReference type="InterPro" id="IPR012332">
    <property type="entry name" value="Autotransporter_pectin_lyase_C"/>
</dbReference>
<evidence type="ECO:0000259" key="3">
    <source>
        <dbReference type="PROSITE" id="PS51208"/>
    </source>
</evidence>
<dbReference type="InterPro" id="IPR013425">
    <property type="entry name" value="Autotrns_rpt"/>
</dbReference>
<evidence type="ECO:0000313" key="5">
    <source>
        <dbReference type="Proteomes" id="UP000468531"/>
    </source>
</evidence>
<dbReference type="InterPro" id="IPR011050">
    <property type="entry name" value="Pectin_lyase_fold/virulence"/>
</dbReference>
<dbReference type="EMBL" id="VKHP01000078">
    <property type="protein sequence ID" value="NEU98048.1"/>
    <property type="molecule type" value="Genomic_DNA"/>
</dbReference>
<dbReference type="NCBIfam" id="TIGR02601">
    <property type="entry name" value="autotrns_rpt"/>
    <property type="match status" value="4"/>
</dbReference>
<sequence length="1675" mass="160614">MAGGAGGAGGSQPGSPNGTNGTLGGGGGGAAANSSTAGNGGDFGGGGGGVNFGSAGSGGYGGGGGGSGYAAASAGNGGFGGGGGAGTGNSAAGSGGVGGGNGGAGSAGGGAAFGGAVFVRAGASLTVGDGTFGSSVVTGGAGANSGAAAGSDLFLTSGTTTTFNPTGTLTLGGTIADDSAASLPTGQGYTGGTGAGAAVAISGGTVIMTGANTYSAGTTINSGTLQLGNGGTTGSIIGDVANNGKLAFDRSNTIAFSGTISGNGKVAQIGSGTLGLSAANTYSGGTTLSAGITQVNASSTGAAGAVTSGPLGTGVVTFDGGTLQAGGAYTIANTAAINTTGGTIDANGFAFTYSGVIGNGNGTTGGLTIANTGGNAGGSVTLANTETYTGRTTINSAATLNLGVGNAIAASSGVVVNGTLNLGGSDQQIAVLSGTGNVTNVTNSNVLTIVGGTASTFSGTITDGSGKTGLSLVNANTALTLSGANTYSGNTTVGDGVNASSLIGGAMNAFSANSSVTVKAASNLDLGGFNQHIAGLSGSGIVTNNGAAAVLTVNNQGGSATTFDGIIKDGTGSTGLTLSGSQTKLTLTGTNTYSGGTTINAGTLALSGAGAIAASSAVNLATGATFDISQTSAGASITALGNTATGQTGTVSLGARTLTITTGSTSFAGVIQDGGIQNDGGGALKINGGALTLTGANTYTGGTQVCNCATLQLGNGNGTGSIVGNVTLGGTLIFDRNNTYQFDGTISDGGGGKVVQAGSGTTILTASNTYTGGTTLSQGTLVVRGASVFTNVNIPSTQTASAIGLGTLTFNGGTLAAGPLLDRSFANGVEITARGGTIDDAGGLIRLFGTISDAASSRGGTLTLMSSNPRAFAEGILLGGVSTYSGTTNIASGTVIAQSSTGLSRNSAFLVNAGATLDLSGYSNSVASLADGSNGGGIVRNAAASGTATLTITGVNGGSTTFSGAIQNGGGGDGEGGAAGPKLALVKNGDSRQILTGTNTYLGATTVNGGTLEIGNGGAITHSASLTNAANFVVDSGGAATFGSVTNTAAGKIVVAAGGTLHDDLTNAGTVINNGNYVANVAGNSGTIANNGIWTGTITTAGTFTNGTGATVSGLVTNSGTASNAGTLNGGLTNTGGTFNNTGTINGTTTITGGALFGTGAVANLSVGSGGIFAAGNGTAGSSMTVNGSLAFSSGAFYQVAINPTTAPFVNATGSATLGGASVQAFFSSGTYVNKQYTIVAAAGGIGGTFNALASTNLPSGFTSTLSYDSTHAYLNLALMYTPPSGGLNINQRNVSDAIVNSFNSTGTVPIAFGALTSTGLTQVSGELATSTQQTTFKAMDLFMGLLTDPFMNRTGSAGTPGVSGYTEDGNASAYAATGRTDAFAMFAKAPPSTFQQRWSVWAAGFGGSQSTSGNAVVGSNNTTSSIYGTAVGADYLLSLNTVAGFAIAGGGTSFGVNGLGSGRSDLFQAGAYVRHTEGNAYITAALAYGWQDITTDRTVPVVGLDHFRAEFNANAYSGRVEGGYRFATPWMGITPYAAGQFTTLDLPSYAEQTISGLPTFALSYAGKSVTDARSELGFRTDNSFAVQDGLLTLRTRFAWAHDYNPNRTMAAAFQALPVSSFVVNGAAQASESALTTAAIEMKWRNGWSAAATFEGEFSNVTNSYAGKGVVRYAW</sequence>
<dbReference type="Gene3D" id="2.160.20.20">
    <property type="match status" value="1"/>
</dbReference>
<name>A0A6P1BI13_9BRAD</name>
<protein>
    <submittedName>
        <fullName evidence="4">Autotransporter domain-containing protein</fullName>
    </submittedName>
</protein>
<accession>A0A6P1BI13</accession>
<comment type="caution">
    <text evidence="4">The sequence shown here is derived from an EMBL/GenBank/DDBJ whole genome shotgun (WGS) entry which is preliminary data.</text>
</comment>
<dbReference type="SUPFAM" id="SSF51126">
    <property type="entry name" value="Pectin lyase-like"/>
    <property type="match status" value="2"/>
</dbReference>
<keyword evidence="1" id="KW-0732">Signal</keyword>
<evidence type="ECO:0000256" key="1">
    <source>
        <dbReference type="ARBA" id="ARBA00022729"/>
    </source>
</evidence>
<feature type="compositionally biased region" description="Gly residues" evidence="2">
    <location>
        <begin position="21"/>
        <end position="30"/>
    </location>
</feature>
<dbReference type="Gene3D" id="2.40.128.130">
    <property type="entry name" value="Autotransporter beta-domain"/>
    <property type="match status" value="1"/>
</dbReference>
<dbReference type="SMART" id="SM00869">
    <property type="entry name" value="Autotransporter"/>
    <property type="match status" value="1"/>
</dbReference>
<dbReference type="Pfam" id="PF12951">
    <property type="entry name" value="PATR"/>
    <property type="match status" value="8"/>
</dbReference>
<dbReference type="InterPro" id="IPR005546">
    <property type="entry name" value="Autotransporte_beta"/>
</dbReference>
<feature type="domain" description="Autotransporter" evidence="3">
    <location>
        <begin position="1394"/>
        <end position="1675"/>
    </location>
</feature>
<dbReference type="SUPFAM" id="SSF103515">
    <property type="entry name" value="Autotransporter"/>
    <property type="match status" value="1"/>
</dbReference>
<feature type="compositionally biased region" description="Gly residues" evidence="2">
    <location>
        <begin position="1"/>
        <end position="12"/>
    </location>
</feature>
<proteinExistence type="predicted"/>
<gene>
    <name evidence="4" type="ORF">FNJ47_19995</name>
</gene>
<keyword evidence="5" id="KW-1185">Reference proteome</keyword>
<reference evidence="4 5" key="1">
    <citation type="journal article" date="2020" name="Arch. Microbiol.">
        <title>Bradyrhizobium uaiense sp. nov., a new highly efficient cowpea symbiont.</title>
        <authorList>
            <person name="Cabral Michel D."/>
            <person name="Azarias Guimaraes A."/>
            <person name="Martins da Costa E."/>
            <person name="Soares de Carvalho T."/>
            <person name="Balsanelli E."/>
            <person name="Willems A."/>
            <person name="Maltempi de Souza E."/>
            <person name="de Souza Moreira F.M."/>
        </authorList>
    </citation>
    <scope>NUCLEOTIDE SEQUENCE [LARGE SCALE GENOMIC DNA]</scope>
    <source>
        <strain evidence="4 5">UFLA 03-164</strain>
    </source>
</reference>